<keyword evidence="6" id="KW-1185">Reference proteome</keyword>
<evidence type="ECO:0000313" key="6">
    <source>
        <dbReference type="Proteomes" id="UP001440612"/>
    </source>
</evidence>
<dbReference type="PANTHER" id="PTHR44846:SF1">
    <property type="entry name" value="MANNOSYL-D-GLYCERATE TRANSPORT_METABOLISM SYSTEM REPRESSOR MNGR-RELATED"/>
    <property type="match status" value="1"/>
</dbReference>
<gene>
    <name evidence="5" type="primary">phnF</name>
    <name evidence="5" type="ORF">AABB29_07710</name>
</gene>
<evidence type="ECO:0000313" key="5">
    <source>
        <dbReference type="EMBL" id="WZC50497.1"/>
    </source>
</evidence>
<dbReference type="InterPro" id="IPR028978">
    <property type="entry name" value="Chorismate_lyase_/UTRA_dom_sf"/>
</dbReference>
<dbReference type="InterPro" id="IPR036388">
    <property type="entry name" value="WH-like_DNA-bd_sf"/>
</dbReference>
<dbReference type="PRINTS" id="PR00035">
    <property type="entry name" value="HTHGNTR"/>
</dbReference>
<sequence>MARTAIWTSISEALTSDIAEGRYQPGDKLPTEAELSVRFGVNRHTVRRALRAMAEAGLVHARRGAGVFVALTPTDYPIGRRVRFHQNLAAAGRSPGKTPLLTETRMAGEREREALGLEKDAEVHVYEGLSSADGQPIALFRSVFPAARFPELLTYLNETGSVTQALGKHGVSDYTRASTRLTAKSATPTQALHLRIAERAPILRTVGINVDGSEAPIEYGHTWFAGDRVTLTVDNL</sequence>
<evidence type="ECO:0000256" key="2">
    <source>
        <dbReference type="ARBA" id="ARBA00023125"/>
    </source>
</evidence>
<dbReference type="InterPro" id="IPR050679">
    <property type="entry name" value="Bact_HTH_transcr_reg"/>
</dbReference>
<dbReference type="Gene3D" id="3.40.1410.10">
    <property type="entry name" value="Chorismate lyase-like"/>
    <property type="match status" value="1"/>
</dbReference>
<dbReference type="Pfam" id="PF00392">
    <property type="entry name" value="GntR"/>
    <property type="match status" value="1"/>
</dbReference>
<dbReference type="EMBL" id="CP150951">
    <property type="protein sequence ID" value="WZC50497.1"/>
    <property type="molecule type" value="Genomic_DNA"/>
</dbReference>
<dbReference type="Proteomes" id="UP001440612">
    <property type="component" value="Chromosome"/>
</dbReference>
<organism evidence="5 6">
    <name type="scientific">Yoonia phaeophyticola</name>
    <dbReference type="NCBI Taxonomy" id="3137369"/>
    <lineage>
        <taxon>Bacteria</taxon>
        <taxon>Pseudomonadati</taxon>
        <taxon>Pseudomonadota</taxon>
        <taxon>Alphaproteobacteria</taxon>
        <taxon>Rhodobacterales</taxon>
        <taxon>Paracoccaceae</taxon>
        <taxon>Yoonia</taxon>
    </lineage>
</organism>
<dbReference type="RefSeq" id="WP_341368599.1">
    <property type="nucleotide sequence ID" value="NZ_CP150951.2"/>
</dbReference>
<dbReference type="CDD" id="cd07377">
    <property type="entry name" value="WHTH_GntR"/>
    <property type="match status" value="1"/>
</dbReference>
<keyword evidence="1" id="KW-0805">Transcription regulation</keyword>
<dbReference type="SUPFAM" id="SSF46785">
    <property type="entry name" value="Winged helix' DNA-binding domain"/>
    <property type="match status" value="1"/>
</dbReference>
<dbReference type="SUPFAM" id="SSF64288">
    <property type="entry name" value="Chorismate lyase-like"/>
    <property type="match status" value="1"/>
</dbReference>
<reference evidence="6" key="1">
    <citation type="submission" date="2024-04" db="EMBL/GenBank/DDBJ databases">
        <title>Phylogenomic analyses of a clade within the roseobacter group suggest taxonomic reassignments of species of the genera Aestuariivita, Citreicella, Loktanella, Nautella, Pelagibaca, Ruegeria, Thalassobius, Thiobacimonas and Tropicibacter, and the proposal o.</title>
        <authorList>
            <person name="Jeon C.O."/>
        </authorList>
    </citation>
    <scope>NUCLEOTIDE SEQUENCE [LARGE SCALE GENOMIC DNA]</scope>
    <source>
        <strain evidence="6">BS5-3</strain>
    </source>
</reference>
<dbReference type="InterPro" id="IPR036390">
    <property type="entry name" value="WH_DNA-bd_sf"/>
</dbReference>
<accession>A0ABZ2V922</accession>
<keyword evidence="3" id="KW-0804">Transcription</keyword>
<feature type="domain" description="HTH gntR-type" evidence="4">
    <location>
        <begin position="4"/>
        <end position="72"/>
    </location>
</feature>
<dbReference type="PANTHER" id="PTHR44846">
    <property type="entry name" value="MANNOSYL-D-GLYCERATE TRANSPORT/METABOLISM SYSTEM REPRESSOR MNGR-RELATED"/>
    <property type="match status" value="1"/>
</dbReference>
<protein>
    <submittedName>
        <fullName evidence="5">Phosphonate metabolism transcriptional regulator PhnF</fullName>
    </submittedName>
</protein>
<evidence type="ECO:0000256" key="3">
    <source>
        <dbReference type="ARBA" id="ARBA00023163"/>
    </source>
</evidence>
<dbReference type="SMART" id="SM00345">
    <property type="entry name" value="HTH_GNTR"/>
    <property type="match status" value="1"/>
</dbReference>
<dbReference type="InterPro" id="IPR012702">
    <property type="entry name" value="CP_lyase_PhnF"/>
</dbReference>
<evidence type="ECO:0000259" key="4">
    <source>
        <dbReference type="PROSITE" id="PS50949"/>
    </source>
</evidence>
<dbReference type="InterPro" id="IPR000524">
    <property type="entry name" value="Tscrpt_reg_HTH_GntR"/>
</dbReference>
<keyword evidence="2" id="KW-0238">DNA-binding</keyword>
<dbReference type="NCBIfam" id="TIGR02325">
    <property type="entry name" value="C_P_lyase_phnF"/>
    <property type="match status" value="1"/>
</dbReference>
<dbReference type="InterPro" id="IPR011663">
    <property type="entry name" value="UTRA"/>
</dbReference>
<dbReference type="Pfam" id="PF07702">
    <property type="entry name" value="UTRA"/>
    <property type="match status" value="1"/>
</dbReference>
<evidence type="ECO:0000256" key="1">
    <source>
        <dbReference type="ARBA" id="ARBA00023015"/>
    </source>
</evidence>
<dbReference type="PROSITE" id="PS50949">
    <property type="entry name" value="HTH_GNTR"/>
    <property type="match status" value="1"/>
</dbReference>
<dbReference type="Gene3D" id="1.10.10.10">
    <property type="entry name" value="Winged helix-like DNA-binding domain superfamily/Winged helix DNA-binding domain"/>
    <property type="match status" value="1"/>
</dbReference>
<name>A0ABZ2V922_9RHOB</name>
<dbReference type="SMART" id="SM00866">
    <property type="entry name" value="UTRA"/>
    <property type="match status" value="1"/>
</dbReference>
<proteinExistence type="predicted"/>